<dbReference type="InterPro" id="IPR008930">
    <property type="entry name" value="Terpenoid_cyclase/PrenylTrfase"/>
</dbReference>
<keyword evidence="3" id="KW-0637">Prenyltransferase</keyword>
<protein>
    <recommendedName>
        <fullName evidence="8">Geranylgeranyl transferase type II subunit beta</fullName>
    </recommendedName>
    <alternativeName>
        <fullName evidence="9">Type II protein geranyl-geranyltransferase subunit beta</fullName>
    </alternativeName>
</protein>
<evidence type="ECO:0000256" key="1">
    <source>
        <dbReference type="ARBA" id="ARBA00001947"/>
    </source>
</evidence>
<reference evidence="11" key="1">
    <citation type="journal article" date="2020" name="mSystems">
        <title>Genome- and Community-Level Interaction Insights into Carbon Utilization and Element Cycling Functions of Hydrothermarchaeota in Hydrothermal Sediment.</title>
        <authorList>
            <person name="Zhou Z."/>
            <person name="Liu Y."/>
            <person name="Xu W."/>
            <person name="Pan J."/>
            <person name="Luo Z.H."/>
            <person name="Li M."/>
        </authorList>
    </citation>
    <scope>NUCLEOTIDE SEQUENCE [LARGE SCALE GENOMIC DNA]</scope>
    <source>
        <strain evidence="11">SpSt-468</strain>
    </source>
</reference>
<evidence type="ECO:0000256" key="5">
    <source>
        <dbReference type="ARBA" id="ARBA00022723"/>
    </source>
</evidence>
<dbReference type="GO" id="GO:0008318">
    <property type="term" value="F:protein prenyltransferase activity"/>
    <property type="evidence" value="ECO:0007669"/>
    <property type="project" value="InterPro"/>
</dbReference>
<feature type="domain" description="Prenyltransferase alpha-alpha toroid" evidence="10">
    <location>
        <begin position="119"/>
        <end position="244"/>
    </location>
</feature>
<dbReference type="CDD" id="cd00688">
    <property type="entry name" value="ISOPREN_C2_like"/>
    <property type="match status" value="1"/>
</dbReference>
<dbReference type="PANTHER" id="PTHR11774">
    <property type="entry name" value="GERANYLGERANYL TRANSFERASE TYPE BETA SUBUNIT"/>
    <property type="match status" value="1"/>
</dbReference>
<dbReference type="GO" id="GO:0046872">
    <property type="term" value="F:metal ion binding"/>
    <property type="evidence" value="ECO:0007669"/>
    <property type="project" value="UniProtKB-KW"/>
</dbReference>
<evidence type="ECO:0000313" key="11">
    <source>
        <dbReference type="EMBL" id="HFK20856.1"/>
    </source>
</evidence>
<feature type="domain" description="Prenyltransferase alpha-alpha toroid" evidence="10">
    <location>
        <begin position="7"/>
        <end position="60"/>
    </location>
</feature>
<evidence type="ECO:0000256" key="2">
    <source>
        <dbReference type="ARBA" id="ARBA00010497"/>
    </source>
</evidence>
<keyword evidence="5" id="KW-0479">Metal-binding</keyword>
<dbReference type="EMBL" id="DSTX01000011">
    <property type="protein sequence ID" value="HFK20856.1"/>
    <property type="molecule type" value="Genomic_DNA"/>
</dbReference>
<gene>
    <name evidence="11" type="ORF">ENS19_06170</name>
</gene>
<evidence type="ECO:0000256" key="6">
    <source>
        <dbReference type="ARBA" id="ARBA00022737"/>
    </source>
</evidence>
<dbReference type="Gene3D" id="1.50.10.20">
    <property type="match status" value="1"/>
</dbReference>
<comment type="similarity">
    <text evidence="2">Belongs to the protein prenyltransferase subunit beta family.</text>
</comment>
<dbReference type="Pfam" id="PF00432">
    <property type="entry name" value="Prenyltrans"/>
    <property type="match status" value="2"/>
</dbReference>
<comment type="caution">
    <text evidence="11">The sequence shown here is derived from an EMBL/GenBank/DDBJ whole genome shotgun (WGS) entry which is preliminary data.</text>
</comment>
<comment type="cofactor">
    <cofactor evidence="1">
        <name>Zn(2+)</name>
        <dbReference type="ChEBI" id="CHEBI:29105"/>
    </cofactor>
</comment>
<dbReference type="InterPro" id="IPR016648">
    <property type="entry name" value="UCP016175_prenyltrans-rel"/>
</dbReference>
<evidence type="ECO:0000256" key="9">
    <source>
        <dbReference type="ARBA" id="ARBA00032766"/>
    </source>
</evidence>
<evidence type="ECO:0000256" key="8">
    <source>
        <dbReference type="ARBA" id="ARBA00030816"/>
    </source>
</evidence>
<keyword evidence="4" id="KW-0808">Transferase</keyword>
<dbReference type="PIRSF" id="PIRSF016175">
    <property type="entry name" value="UCP016175"/>
    <property type="match status" value="1"/>
</dbReference>
<keyword evidence="7" id="KW-0862">Zinc</keyword>
<sequence>MSELIQLILKYVKGCLNDDGGYSFCQGVDSNAQDTFFALSIQQLLDASPQKKGKTLKWLRNFPLRDIRICYYVTRSVSLLYGGADALGAVPLRKFTPKYDDTELVSSEIESIYMVTFMTHYLGLESRDQTISDFIMSIWNKDGGFGIKGHSNLITTNYAIMTMEIIGHNIEKFIKVLDFVRSCEVPEGGFTSVPGAHLPFIEETYAGISLLDKFGERPLFREQCRQQILRCLTSNGGFSRAEFGIPTLENTYHAAFSLNKLGFLR</sequence>
<evidence type="ECO:0000256" key="4">
    <source>
        <dbReference type="ARBA" id="ARBA00022679"/>
    </source>
</evidence>
<proteinExistence type="inferred from homology"/>
<dbReference type="AlphaFoldDB" id="A0A7C3J414"/>
<dbReference type="InterPro" id="IPR001330">
    <property type="entry name" value="Prenyltrans"/>
</dbReference>
<evidence type="ECO:0000256" key="3">
    <source>
        <dbReference type="ARBA" id="ARBA00022602"/>
    </source>
</evidence>
<name>A0A7C3J414_9CREN</name>
<dbReference type="PANTHER" id="PTHR11774:SF11">
    <property type="entry name" value="GERANYLGERANYL TRANSFERASE TYPE-2 SUBUNIT BETA"/>
    <property type="match status" value="1"/>
</dbReference>
<keyword evidence="6" id="KW-0677">Repeat</keyword>
<accession>A0A7C3J414</accession>
<dbReference type="SUPFAM" id="SSF48239">
    <property type="entry name" value="Terpenoid cyclases/Protein prenyltransferases"/>
    <property type="match status" value="2"/>
</dbReference>
<dbReference type="InterPro" id="IPR045089">
    <property type="entry name" value="PGGT1B-like"/>
</dbReference>
<organism evidence="11">
    <name type="scientific">Candidatus Methanomethylicus mesodigestus</name>
    <dbReference type="NCBI Taxonomy" id="1867258"/>
    <lineage>
        <taxon>Archaea</taxon>
        <taxon>Thermoproteota</taxon>
        <taxon>Methanosuratincolia</taxon>
        <taxon>Candidatus Methanomethylicales</taxon>
        <taxon>Candidatus Methanomethylicaceae</taxon>
        <taxon>Candidatus Methanomethylicus</taxon>
    </lineage>
</organism>
<evidence type="ECO:0000259" key="10">
    <source>
        <dbReference type="Pfam" id="PF00432"/>
    </source>
</evidence>
<evidence type="ECO:0000256" key="7">
    <source>
        <dbReference type="ARBA" id="ARBA00022833"/>
    </source>
</evidence>